<feature type="transmembrane region" description="Helical" evidence="12">
    <location>
        <begin position="1217"/>
        <end position="1235"/>
    </location>
</feature>
<name>A0A175W340_9PEZI</name>
<dbReference type="PROSITE" id="PS50929">
    <property type="entry name" value="ABC_TM1F"/>
    <property type="match status" value="2"/>
</dbReference>
<dbReference type="FunFam" id="3.40.50.300:FF:000610">
    <property type="entry name" value="Multidrug resistance-associated ABC transporter"/>
    <property type="match status" value="1"/>
</dbReference>
<dbReference type="GO" id="GO:0016020">
    <property type="term" value="C:membrane"/>
    <property type="evidence" value="ECO:0007669"/>
    <property type="project" value="UniProtKB-SubCell"/>
</dbReference>
<dbReference type="InterPro" id="IPR003439">
    <property type="entry name" value="ABC_transporter-like_ATP-bd"/>
</dbReference>
<gene>
    <name evidence="15" type="ORF">MMYC01_205007</name>
</gene>
<comment type="subcellular location">
    <subcellularLocation>
        <location evidence="1">Membrane</location>
        <topology evidence="1">Multi-pass membrane protein</topology>
    </subcellularLocation>
</comment>
<evidence type="ECO:0000256" key="8">
    <source>
        <dbReference type="ARBA" id="ARBA00022989"/>
    </source>
</evidence>
<dbReference type="InterPro" id="IPR036640">
    <property type="entry name" value="ABC1_TM_sf"/>
</dbReference>
<dbReference type="FunFam" id="1.20.1560.10:FF:000092">
    <property type="entry name" value="ABC bile acid transporter"/>
    <property type="match status" value="1"/>
</dbReference>
<feature type="transmembrane region" description="Helical" evidence="12">
    <location>
        <begin position="96"/>
        <end position="114"/>
    </location>
</feature>
<dbReference type="PROSITE" id="PS50893">
    <property type="entry name" value="ABC_TRANSPORTER_2"/>
    <property type="match status" value="2"/>
</dbReference>
<dbReference type="CDD" id="cd18604">
    <property type="entry name" value="ABC_6TM_VMR1_D2_like"/>
    <property type="match status" value="1"/>
</dbReference>
<feature type="domain" description="ABC transporter" evidence="13">
    <location>
        <begin position="1303"/>
        <end position="1556"/>
    </location>
</feature>
<dbReference type="VEuPathDB" id="FungiDB:MMYC01_205007"/>
<comment type="caution">
    <text evidence="15">The sequence shown here is derived from an EMBL/GenBank/DDBJ whole genome shotgun (WGS) entry which is preliminary data.</text>
</comment>
<feature type="transmembrane region" description="Helical" evidence="12">
    <location>
        <begin position="932"/>
        <end position="951"/>
    </location>
</feature>
<keyword evidence="8 12" id="KW-1133">Transmembrane helix</keyword>
<dbReference type="PANTHER" id="PTHR24223">
    <property type="entry name" value="ATP-BINDING CASSETTE SUB-FAMILY C"/>
    <property type="match status" value="1"/>
</dbReference>
<dbReference type="InterPro" id="IPR027417">
    <property type="entry name" value="P-loop_NTPase"/>
</dbReference>
<dbReference type="AlphaFoldDB" id="A0A175W340"/>
<organism evidence="15 16">
    <name type="scientific">Madurella mycetomatis</name>
    <dbReference type="NCBI Taxonomy" id="100816"/>
    <lineage>
        <taxon>Eukaryota</taxon>
        <taxon>Fungi</taxon>
        <taxon>Dikarya</taxon>
        <taxon>Ascomycota</taxon>
        <taxon>Pezizomycotina</taxon>
        <taxon>Sordariomycetes</taxon>
        <taxon>Sordariomycetidae</taxon>
        <taxon>Sordariales</taxon>
        <taxon>Sordariales incertae sedis</taxon>
        <taxon>Madurella</taxon>
    </lineage>
</organism>
<feature type="domain" description="ABC transporter" evidence="13">
    <location>
        <begin position="611"/>
        <end position="862"/>
    </location>
</feature>
<keyword evidence="9 12" id="KW-0472">Membrane</keyword>
<accession>A0A175W340</accession>
<feature type="compositionally biased region" description="Low complexity" evidence="11">
    <location>
        <begin position="1427"/>
        <end position="1440"/>
    </location>
</feature>
<dbReference type="SMART" id="SM00382">
    <property type="entry name" value="AAA"/>
    <property type="match status" value="2"/>
</dbReference>
<dbReference type="SUPFAM" id="SSF52540">
    <property type="entry name" value="P-loop containing nucleoside triphosphate hydrolases"/>
    <property type="match status" value="2"/>
</dbReference>
<dbReference type="SUPFAM" id="SSF90123">
    <property type="entry name" value="ABC transporter transmembrane region"/>
    <property type="match status" value="2"/>
</dbReference>
<dbReference type="GO" id="GO:0005524">
    <property type="term" value="F:ATP binding"/>
    <property type="evidence" value="ECO:0007669"/>
    <property type="project" value="UniProtKB-KW"/>
</dbReference>
<evidence type="ECO:0000256" key="10">
    <source>
        <dbReference type="ARBA" id="ARBA00023180"/>
    </source>
</evidence>
<dbReference type="EMBL" id="LCTW02000161">
    <property type="protein sequence ID" value="KXX77424.1"/>
    <property type="molecule type" value="Genomic_DNA"/>
</dbReference>
<evidence type="ECO:0000256" key="11">
    <source>
        <dbReference type="SAM" id="MobiDB-lite"/>
    </source>
</evidence>
<dbReference type="GO" id="GO:0016887">
    <property type="term" value="F:ATP hydrolysis activity"/>
    <property type="evidence" value="ECO:0007669"/>
    <property type="project" value="InterPro"/>
</dbReference>
<evidence type="ECO:0000256" key="9">
    <source>
        <dbReference type="ARBA" id="ARBA00023136"/>
    </source>
</evidence>
<dbReference type="PROSITE" id="PS00211">
    <property type="entry name" value="ABC_TRANSPORTER_1"/>
    <property type="match status" value="1"/>
</dbReference>
<reference evidence="15 16" key="1">
    <citation type="journal article" date="2016" name="Genome Announc.">
        <title>Genome Sequence of Madurella mycetomatis mm55, Isolated from a Human Mycetoma Case in Sudan.</title>
        <authorList>
            <person name="Smit S."/>
            <person name="Derks M.F."/>
            <person name="Bervoets S."/>
            <person name="Fahal A."/>
            <person name="van Leeuwen W."/>
            <person name="van Belkum A."/>
            <person name="van de Sande W.W."/>
        </authorList>
    </citation>
    <scope>NUCLEOTIDE SEQUENCE [LARGE SCALE GENOMIC DNA]</scope>
    <source>
        <strain evidence="16">mm55</strain>
    </source>
</reference>
<dbReference type="CDD" id="cd03250">
    <property type="entry name" value="ABCC_MRP_domain1"/>
    <property type="match status" value="1"/>
</dbReference>
<evidence type="ECO:0000256" key="7">
    <source>
        <dbReference type="ARBA" id="ARBA00022840"/>
    </source>
</evidence>
<feature type="transmembrane region" description="Helical" evidence="12">
    <location>
        <begin position="428"/>
        <end position="455"/>
    </location>
</feature>
<feature type="domain" description="ABC transmembrane type-1" evidence="14">
    <location>
        <begin position="267"/>
        <end position="584"/>
    </location>
</feature>
<dbReference type="STRING" id="100816.A0A175W340"/>
<keyword evidence="5" id="KW-0677">Repeat</keyword>
<feature type="region of interest" description="Disordered" evidence="11">
    <location>
        <begin position="1421"/>
        <end position="1446"/>
    </location>
</feature>
<dbReference type="CDD" id="cd03244">
    <property type="entry name" value="ABCC_MRP_domain2"/>
    <property type="match status" value="1"/>
</dbReference>
<evidence type="ECO:0000259" key="13">
    <source>
        <dbReference type="PROSITE" id="PS50893"/>
    </source>
</evidence>
<dbReference type="CDD" id="cd18596">
    <property type="entry name" value="ABC_6TM_VMR1_D1_like"/>
    <property type="match status" value="1"/>
</dbReference>
<keyword evidence="10" id="KW-0325">Glycoprotein</keyword>
<comment type="similarity">
    <text evidence="2">Belongs to the ABC transporter superfamily. ABCC family. Conjugate transporter (TC 3.A.1.208) subfamily.</text>
</comment>
<dbReference type="InterPro" id="IPR003593">
    <property type="entry name" value="AAA+_ATPase"/>
</dbReference>
<feature type="transmembrane region" description="Helical" evidence="12">
    <location>
        <begin position="1128"/>
        <end position="1148"/>
    </location>
</feature>
<feature type="transmembrane region" description="Helical" evidence="12">
    <location>
        <begin position="1101"/>
        <end position="1122"/>
    </location>
</feature>
<dbReference type="Gene3D" id="1.20.1560.10">
    <property type="entry name" value="ABC transporter type 1, transmembrane domain"/>
    <property type="match status" value="2"/>
</dbReference>
<protein>
    <submittedName>
        <fullName evidence="15">ATP-dependent bile acid permease</fullName>
    </submittedName>
</protein>
<dbReference type="OrthoDB" id="6500128at2759"/>
<feature type="transmembrane region" description="Helical" evidence="12">
    <location>
        <begin position="6"/>
        <end position="30"/>
    </location>
</feature>
<keyword evidence="7" id="KW-0067">ATP-binding</keyword>
<feature type="compositionally biased region" description="Acidic residues" evidence="11">
    <location>
        <begin position="381"/>
        <end position="390"/>
    </location>
</feature>
<dbReference type="GO" id="GO:0140359">
    <property type="term" value="F:ABC-type transporter activity"/>
    <property type="evidence" value="ECO:0007669"/>
    <property type="project" value="InterPro"/>
</dbReference>
<feature type="transmembrane region" description="Helical" evidence="12">
    <location>
        <begin position="126"/>
        <end position="145"/>
    </location>
</feature>
<evidence type="ECO:0000256" key="4">
    <source>
        <dbReference type="ARBA" id="ARBA00022692"/>
    </source>
</evidence>
<feature type="region of interest" description="Disordered" evidence="11">
    <location>
        <begin position="356"/>
        <end position="392"/>
    </location>
</feature>
<keyword evidence="4 12" id="KW-0812">Transmembrane</keyword>
<keyword evidence="16" id="KW-1185">Reference proteome</keyword>
<evidence type="ECO:0000256" key="1">
    <source>
        <dbReference type="ARBA" id="ARBA00004141"/>
    </source>
</evidence>
<keyword evidence="3" id="KW-0813">Transport</keyword>
<evidence type="ECO:0000313" key="16">
    <source>
        <dbReference type="Proteomes" id="UP000078237"/>
    </source>
</evidence>
<evidence type="ECO:0000256" key="12">
    <source>
        <dbReference type="SAM" id="Phobius"/>
    </source>
</evidence>
<feature type="transmembrane region" description="Helical" evidence="12">
    <location>
        <begin position="65"/>
        <end position="84"/>
    </location>
</feature>
<feature type="domain" description="ABC transmembrane type-1" evidence="14">
    <location>
        <begin position="1024"/>
        <end position="1269"/>
    </location>
</feature>
<feature type="transmembrane region" description="Helical" evidence="12">
    <location>
        <begin position="526"/>
        <end position="549"/>
    </location>
</feature>
<dbReference type="PANTHER" id="PTHR24223:SF456">
    <property type="entry name" value="MULTIDRUG RESISTANCE-ASSOCIATED PROTEIN LETHAL(2)03659"/>
    <property type="match status" value="1"/>
</dbReference>
<feature type="transmembrane region" description="Helical" evidence="12">
    <location>
        <begin position="1028"/>
        <end position="1053"/>
    </location>
</feature>
<feature type="transmembrane region" description="Helical" evidence="12">
    <location>
        <begin position="303"/>
        <end position="320"/>
    </location>
</feature>
<dbReference type="InterPro" id="IPR011527">
    <property type="entry name" value="ABC1_TM_dom"/>
</dbReference>
<dbReference type="Pfam" id="PF00664">
    <property type="entry name" value="ABC_membrane"/>
    <property type="match status" value="2"/>
</dbReference>
<dbReference type="InterPro" id="IPR017871">
    <property type="entry name" value="ABC_transporter-like_CS"/>
</dbReference>
<sequence length="1556" mass="171484">MKDNGSVLAVVGTGTALIGLCSIPAVSNIVTRRTRRDSKQDTYEDADGKATPESMKAYSARWPKLLVLLSAAAGCVISVAALLVSSQADKLQLTDVLGIGAWGILLFQAVTIASSRNSVQAYNLGIYTFFSSIVLAGILLSQTQIAGSGLHGSRESFALHIAELAPSMCLAVSSLCIPRRPDVFYRGELVDRMFTAPAFSRFTFGWPSDILKLASKKKDLDLADLTRPDHFTRATSMSASWKKRENRHRLWLDLILAHKTAFAVQWFLTLCTSVLNFAPQWVILQLLRLLERRQPDLVQGVEVYMWVVWLAVAIIAQSWVESYVFWLSFSDLNIPIRAQLSALIFEKAMRRKDVKGATKSKKNAQPEHADSAEQSTSTDQQEVDADGDDSEALKKTKQSTVNLIGVDAKRVSDFCTFQHLFPGSLSKLIVSLAFLISLLGWQALLAGFSAMLAIMPVNIYFSKKYAAAQDRLMKVRDEKMEVVTEALQGIRQIKFSALEPDWENKIGAVRDRELGAVWNVYMNDTMLIACWVTSPILLSAISLAVYAVINGSLAPSVAFVSLGVFKALEMTLSVIPELTTDLLDAWVSVKRIEEYLNSPEVSKISKDSDEVSFDNASIAWPSDEKIDEEERFVLRNINVTFPKGELSVISGKTGTGKSLMLAAILGEVDVLGGTLYVPTAPPLSERHDDKANKSNWIIPSAIAYVAQIPWIENASIKDNILFGLPYDEERYRKTVEVCALKKDLEILTDGERTEIGANGINLSGGQKWRVTLARAIYSRAGILVLDDIFSAVDAHVGRHIFEKCLNGELVAGRTRILVTHHVTLCESKTKYLVELGNGGVLHAGLLSELREEGTLQMIKSHEQTADEVEADELATAVNSDSASAEEDAADGGTLKKIASKTTTRKFVEEESREQGAVQKHIYLTYLKDSGGWFFWGFALVLFTAVQGFSLGKPMALKPNPLGAYTDKPTGRSWWLKIWTGSYEDQGVHSRQRPNSSSDYGYYYAEGVRQTSIQAMATPSVGLEGTLTFYLGIYIALAVASSIISTLRFLYIYVGSVRASRKLFAKLNFTILRTPIRWLDTVPVGRILNRYTADFNIIDSQLANSVSFGVNSFLGLIAVVVAGLFVSPYIVLLAGILLLICLYFAVLYLNAARPVKRLESTTKSPVFEQFGSALTGVTTIRGFGKAQVYVERMYRRIDDYSTSTWHLWLFNRWMGWRMALVGSFFSSFVAILIIRTPSMNSALAGFALAFALEFSSCVVWTIRLYAAVELNMNAAERIIEYTELPTESLDGKRPPAAWPTEGRIEVDDLVVGYAPDLPPVLKGLTFSVNRNERIGVIGRTGAGKSSLTLALFRFLEARSGSIHIDGLDISKIRLHDLRSRLAIIPQDPVLFSGTVRSNLDPFNKHTDAELRDCLERVHLVTSQDSAVPSQSGTSTPSTSSPKNANIFHSLSSPISEGGLNLSQGQRQLLCLARAIVARPRVMVLDEATSAVDMATDALIQRSIREEFGDATLLVIAHRLSTIADFDRVLVLSDGRVAEFGTPRELWELEGGDVQGYV</sequence>
<evidence type="ECO:0000256" key="6">
    <source>
        <dbReference type="ARBA" id="ARBA00022741"/>
    </source>
</evidence>
<dbReference type="FunFam" id="3.40.50.300:FF:000825">
    <property type="entry name" value="ABC bile acid transporter"/>
    <property type="match status" value="1"/>
</dbReference>
<evidence type="ECO:0000256" key="5">
    <source>
        <dbReference type="ARBA" id="ARBA00022737"/>
    </source>
</evidence>
<dbReference type="Pfam" id="PF00005">
    <property type="entry name" value="ABC_tran"/>
    <property type="match status" value="2"/>
</dbReference>
<keyword evidence="6" id="KW-0547">Nucleotide-binding</keyword>
<evidence type="ECO:0000256" key="3">
    <source>
        <dbReference type="ARBA" id="ARBA00022448"/>
    </source>
</evidence>
<feature type="transmembrane region" description="Helical" evidence="12">
    <location>
        <begin position="1241"/>
        <end position="1261"/>
    </location>
</feature>
<proteinExistence type="inferred from homology"/>
<evidence type="ECO:0000256" key="2">
    <source>
        <dbReference type="ARBA" id="ARBA00009726"/>
    </source>
</evidence>
<dbReference type="InterPro" id="IPR050173">
    <property type="entry name" value="ABC_transporter_C-like"/>
</dbReference>
<dbReference type="Proteomes" id="UP000078237">
    <property type="component" value="Unassembled WGS sequence"/>
</dbReference>
<evidence type="ECO:0000313" key="15">
    <source>
        <dbReference type="EMBL" id="KXX77424.1"/>
    </source>
</evidence>
<dbReference type="Gene3D" id="3.40.50.300">
    <property type="entry name" value="P-loop containing nucleotide triphosphate hydrolases"/>
    <property type="match status" value="2"/>
</dbReference>
<evidence type="ECO:0000259" key="14">
    <source>
        <dbReference type="PROSITE" id="PS50929"/>
    </source>
</evidence>